<dbReference type="PANTHER" id="PTHR43685">
    <property type="entry name" value="GLYCOSYLTRANSFERASE"/>
    <property type="match status" value="1"/>
</dbReference>
<dbReference type="Gene3D" id="3.90.550.10">
    <property type="entry name" value="Spore Coat Polysaccharide Biosynthesis Protein SpsA, Chain A"/>
    <property type="match status" value="1"/>
</dbReference>
<dbReference type="SUPFAM" id="SSF53448">
    <property type="entry name" value="Nucleotide-diphospho-sugar transferases"/>
    <property type="match status" value="1"/>
</dbReference>
<dbReference type="CDD" id="cd00761">
    <property type="entry name" value="Glyco_tranf_GTA_type"/>
    <property type="match status" value="1"/>
</dbReference>
<evidence type="ECO:0000313" key="2">
    <source>
        <dbReference type="EMBL" id="GAA3852781.1"/>
    </source>
</evidence>
<name>A0ABP7JRP5_9RHOB</name>
<protein>
    <submittedName>
        <fullName evidence="2">Glycosyltransferase family 2 protein</fullName>
    </submittedName>
</protein>
<feature type="domain" description="Glycosyltransferase 2-like" evidence="1">
    <location>
        <begin position="2"/>
        <end position="128"/>
    </location>
</feature>
<dbReference type="InterPro" id="IPR050834">
    <property type="entry name" value="Glycosyltransf_2"/>
</dbReference>
<proteinExistence type="predicted"/>
<evidence type="ECO:0000313" key="3">
    <source>
        <dbReference type="Proteomes" id="UP001399917"/>
    </source>
</evidence>
<accession>A0ABP7JRP5</accession>
<sequence length="265" mass="28835">MRVIVADNDETPSARPVVEAAKLDFGLDIDYLHAPARNISLARNACLDHASADWIAFIDDDEFAPPDWLSGLMDAAQSHKADAVFAPALAVYPDAAPDWIIAGGYHSNIPVAHRTKVTTGHTCNALLRWGNVPWRELRFDIARGRSGGEDTAYFLMVAARNANMIAVKTPAVFEDVDPARLTYRWIAQRKFRSGQSHAASATNPRARLTLAIQASGKAAYCALRAATCAFHPHRRRFWALRCTLHAGVVAGCAALPQSEIYGGTS</sequence>
<dbReference type="EMBL" id="BAABDF010000001">
    <property type="protein sequence ID" value="GAA3852781.1"/>
    <property type="molecule type" value="Genomic_DNA"/>
</dbReference>
<gene>
    <name evidence="2" type="ORF">GCM10022404_00190</name>
</gene>
<organism evidence="2 3">
    <name type="scientific">Celeribacter arenosi</name>
    <dbReference type="NCBI Taxonomy" id="792649"/>
    <lineage>
        <taxon>Bacteria</taxon>
        <taxon>Pseudomonadati</taxon>
        <taxon>Pseudomonadota</taxon>
        <taxon>Alphaproteobacteria</taxon>
        <taxon>Rhodobacterales</taxon>
        <taxon>Roseobacteraceae</taxon>
        <taxon>Celeribacter</taxon>
    </lineage>
</organism>
<dbReference type="PANTHER" id="PTHR43685:SF2">
    <property type="entry name" value="GLYCOSYLTRANSFERASE 2-LIKE DOMAIN-CONTAINING PROTEIN"/>
    <property type="match status" value="1"/>
</dbReference>
<reference evidence="3" key="1">
    <citation type="journal article" date="2019" name="Int. J. Syst. Evol. Microbiol.">
        <title>The Global Catalogue of Microorganisms (GCM) 10K type strain sequencing project: providing services to taxonomists for standard genome sequencing and annotation.</title>
        <authorList>
            <consortium name="The Broad Institute Genomics Platform"/>
            <consortium name="The Broad Institute Genome Sequencing Center for Infectious Disease"/>
            <person name="Wu L."/>
            <person name="Ma J."/>
        </authorList>
    </citation>
    <scope>NUCLEOTIDE SEQUENCE [LARGE SCALE GENOMIC DNA]</scope>
    <source>
        <strain evidence="3">JCM 17190</strain>
    </source>
</reference>
<dbReference type="Pfam" id="PF00535">
    <property type="entry name" value="Glycos_transf_2"/>
    <property type="match status" value="1"/>
</dbReference>
<dbReference type="InterPro" id="IPR029044">
    <property type="entry name" value="Nucleotide-diphossugar_trans"/>
</dbReference>
<dbReference type="Proteomes" id="UP001399917">
    <property type="component" value="Unassembled WGS sequence"/>
</dbReference>
<keyword evidence="3" id="KW-1185">Reference proteome</keyword>
<dbReference type="InterPro" id="IPR001173">
    <property type="entry name" value="Glyco_trans_2-like"/>
</dbReference>
<comment type="caution">
    <text evidence="2">The sequence shown here is derived from an EMBL/GenBank/DDBJ whole genome shotgun (WGS) entry which is preliminary data.</text>
</comment>
<evidence type="ECO:0000259" key="1">
    <source>
        <dbReference type="Pfam" id="PF00535"/>
    </source>
</evidence>